<proteinExistence type="predicted"/>
<dbReference type="EMBL" id="WIXE01015946">
    <property type="protein sequence ID" value="KAK5973062.1"/>
    <property type="molecule type" value="Genomic_DNA"/>
</dbReference>
<gene>
    <name evidence="2" type="ORF">GCK32_010657</name>
</gene>
<protein>
    <submittedName>
        <fullName evidence="2">Uncharacterized protein</fullName>
    </submittedName>
</protein>
<keyword evidence="1" id="KW-0812">Transmembrane</keyword>
<dbReference type="AlphaFoldDB" id="A0AAN8FFC1"/>
<evidence type="ECO:0000313" key="3">
    <source>
        <dbReference type="Proteomes" id="UP001331761"/>
    </source>
</evidence>
<keyword evidence="1" id="KW-0472">Membrane</keyword>
<reference evidence="2 3" key="1">
    <citation type="submission" date="2019-10" db="EMBL/GenBank/DDBJ databases">
        <title>Assembly and Annotation for the nematode Trichostrongylus colubriformis.</title>
        <authorList>
            <person name="Martin J."/>
        </authorList>
    </citation>
    <scope>NUCLEOTIDE SEQUENCE [LARGE SCALE GENOMIC DNA]</scope>
    <source>
        <strain evidence="2">G859</strain>
        <tissue evidence="2">Whole worm</tissue>
    </source>
</reference>
<accession>A0AAN8FFC1</accession>
<keyword evidence="1" id="KW-1133">Transmembrane helix</keyword>
<organism evidence="2 3">
    <name type="scientific">Trichostrongylus colubriformis</name>
    <name type="common">Black scour worm</name>
    <dbReference type="NCBI Taxonomy" id="6319"/>
    <lineage>
        <taxon>Eukaryota</taxon>
        <taxon>Metazoa</taxon>
        <taxon>Ecdysozoa</taxon>
        <taxon>Nematoda</taxon>
        <taxon>Chromadorea</taxon>
        <taxon>Rhabditida</taxon>
        <taxon>Rhabditina</taxon>
        <taxon>Rhabditomorpha</taxon>
        <taxon>Strongyloidea</taxon>
        <taxon>Trichostrongylidae</taxon>
        <taxon>Trichostrongylus</taxon>
    </lineage>
</organism>
<evidence type="ECO:0000313" key="2">
    <source>
        <dbReference type="EMBL" id="KAK5973062.1"/>
    </source>
</evidence>
<keyword evidence="3" id="KW-1185">Reference proteome</keyword>
<comment type="caution">
    <text evidence="2">The sequence shown here is derived from an EMBL/GenBank/DDBJ whole genome shotgun (WGS) entry which is preliminary data.</text>
</comment>
<feature type="transmembrane region" description="Helical" evidence="1">
    <location>
        <begin position="20"/>
        <end position="41"/>
    </location>
</feature>
<sequence length="87" mass="9519">MAEVVELLPASADIRYMMSFTYLILAIIGIIPNIILAITLIKIGTMPKQKVFVLLAEQILISDFCELSSQLIVAFPLSFYGKNVGAA</sequence>
<dbReference type="Proteomes" id="UP001331761">
    <property type="component" value="Unassembled WGS sequence"/>
</dbReference>
<evidence type="ECO:0000256" key="1">
    <source>
        <dbReference type="SAM" id="Phobius"/>
    </source>
</evidence>
<name>A0AAN8FFC1_TRICO</name>